<dbReference type="Gene3D" id="2.60.40.10">
    <property type="entry name" value="Immunoglobulins"/>
    <property type="match status" value="8"/>
</dbReference>
<organism evidence="2">
    <name type="scientific">Echinostoma caproni</name>
    <dbReference type="NCBI Taxonomy" id="27848"/>
    <lineage>
        <taxon>Eukaryota</taxon>
        <taxon>Metazoa</taxon>
        <taxon>Spiralia</taxon>
        <taxon>Lophotrochozoa</taxon>
        <taxon>Platyhelminthes</taxon>
        <taxon>Trematoda</taxon>
        <taxon>Digenea</taxon>
        <taxon>Plagiorchiida</taxon>
        <taxon>Echinostomata</taxon>
        <taxon>Echinostomatoidea</taxon>
        <taxon>Echinostomatidae</taxon>
        <taxon>Echinostoma</taxon>
    </lineage>
</organism>
<sequence>LLPVQWKLAGVDSLGEEFSVPQDAGIVEPKSDFVIYAYFRAMKPFKSAQKKSLRLEVYDMDNLAGSDGGIDFGLARVGEEVKHNLSLKNKGPYEITVKFTISPSVQTDFGAIIVQHRKTRQIIIENNGEHDFRYSILRMTKMRELVAARDAGTIRSKSGDMALLSSPQTKLQLGFFTITPASGTVSPNNAQIITVECFAETRTKSAEELAIEITDRDMKAYRFGVPYMLVAEGHIPGIVTNDPSVIFEEHRISQNLQMFQHEESSDEIHSGGVYGIEENCFMFTNALVGARVRARFCVANRGQVPAEVSFEIVGHVTSAQAAATSRSSSRSTPGVDVFELEPEKVLIEPHSVTYVNVTFVPSAMQKYKASFRAYMDNLPTSGGGSGLSNSGRGSTTPGGSKRSQIGPVLKFDLVGQGHLPSVTVLRPRARNRQGGIMCVFKRLQLRSQTSRVLALKNNGVLSSRVNLTLTDADHVFFLEPVQVNSALLFLNPQALPESKLAAKFPDILSSSDDIRQELKTESQFHTAGLVLRPNVEFAFNVFYRPKQSGAKSLGQIKIVVVNNPYEDTLVDLIGESLADEVCLQDLPQLEIERAISIKEAVRNFQQSTRNSGDTMRLDEVDAELGRDEAQVACALRHNELDFGDCAPTDILSRTFTLVHCGESDTTSFRFAWPTTHSVLQFKPAEGHLHPGHSKRITVTFKPGGVPVSLQSSSVKCVLHRIRVPISDGCDQPTDWDDTQQIIQWVDAPIDPCKNPPVNTAENVHHSNAGSRADSQQTTSRTGSIDQSEIPEFGSVHEVTRKKQKLIETEPEPTYEELPDRTDPKPVELLVSATADYAQYICEVDSIRFRDTMMLQRRVYRFELINSGLVTLHYRWMIKMTSAVPRRQLQDAETTEACDWEPELVPFFVSPSAGSVLPGKSTFIEVTFHPLLPGEFEAQLRGNFDNLASQSETSSKTAVKRNPVIPLAGVAQQSYIYLDMIESDYLSAGRRNPELLGPLGSSLGTSLDPTTRVIEFNTVGVGIKSCRKISIANLTTENLRFSIVNEDASTLKEPPPVVCSVPNGVIAGGKKSEVTLEFTSTGLGLVESFWRLLVNDLDISLPLLVVCSTREPLVVFDRSHVKLHPVLVGYTLSETVYLVNQERYNPSTEESTRALTFKFVESSRYSIGRQDSLTVEPMSGVIEPNSRFPIKISFTAKAERALNINLVCQIQHRQFPLTLNVKAEGFAVKASTWIESTDEGVRNLELSPLWTPCSGTVDPLHYIDGAICRFKEQTKYHADLYSLDFGVVQPGECISRKLTILNTGKFCCDFSSRLISLCNDSVVLTRLTDRLINGSNQPGSEPVLRLNPATSTIAPGENVECSVVFAPPKKISLFPGSRIKLADLSIACLLAVREGPVYGFILVGSTSGQPVHFSSQVIDFGPQLLSSRGLTSAKRYLVLSNTDSKQSASIDCLTPNDGVFQQSLEPTVLQPRSINSMNGSRSDTVRVEVTFTPQACQPYEQEFVYEVNGSIQHAIMIRGEGTDVVMHSKPGPLTIIRINSMGQDRVEQIITVSDSEVRKKPFQLGSLQPNQRSRREPAVRMISRLTDRQSPLVQLFEEVN</sequence>
<evidence type="ECO:0000256" key="1">
    <source>
        <dbReference type="SAM" id="MobiDB-lite"/>
    </source>
</evidence>
<accession>A0A183AAB1</accession>
<protein>
    <submittedName>
        <fullName evidence="2">ASH domain-containing protein</fullName>
    </submittedName>
</protein>
<evidence type="ECO:0000313" key="2">
    <source>
        <dbReference type="WBParaSite" id="ECPE_0000390101-mRNA-1"/>
    </source>
</evidence>
<feature type="region of interest" description="Disordered" evidence="1">
    <location>
        <begin position="756"/>
        <end position="785"/>
    </location>
</feature>
<proteinExistence type="predicted"/>
<dbReference type="InterPro" id="IPR013783">
    <property type="entry name" value="Ig-like_fold"/>
</dbReference>
<dbReference type="GO" id="GO:0003341">
    <property type="term" value="P:cilium movement"/>
    <property type="evidence" value="ECO:0007669"/>
    <property type="project" value="TreeGrafter"/>
</dbReference>
<dbReference type="InterPro" id="IPR033305">
    <property type="entry name" value="Hydin-like"/>
</dbReference>
<dbReference type="PANTHER" id="PTHR23053:SF0">
    <property type="entry name" value="HYDROCEPHALUS-INDUCING PROTEIN HOMOLOG"/>
    <property type="match status" value="1"/>
</dbReference>
<feature type="region of interest" description="Disordered" evidence="1">
    <location>
        <begin position="382"/>
        <end position="404"/>
    </location>
</feature>
<reference evidence="2" key="1">
    <citation type="submission" date="2016-06" db="UniProtKB">
        <authorList>
            <consortium name="WormBaseParasite"/>
        </authorList>
    </citation>
    <scope>IDENTIFICATION</scope>
</reference>
<dbReference type="WBParaSite" id="ECPE_0000390101-mRNA-1">
    <property type="protein sequence ID" value="ECPE_0000390101-mRNA-1"/>
    <property type="gene ID" value="ECPE_0000390101"/>
</dbReference>
<dbReference type="GO" id="GO:1904158">
    <property type="term" value="P:axonemal central apparatus assembly"/>
    <property type="evidence" value="ECO:0007669"/>
    <property type="project" value="TreeGrafter"/>
</dbReference>
<name>A0A183AAB1_9TREM</name>
<dbReference type="GO" id="GO:0005930">
    <property type="term" value="C:axoneme"/>
    <property type="evidence" value="ECO:0007669"/>
    <property type="project" value="TreeGrafter"/>
</dbReference>
<dbReference type="PANTHER" id="PTHR23053">
    <property type="entry name" value="DLEC1 DELETED IN LUNG AND ESOPHAGEAL CANCER 1"/>
    <property type="match status" value="1"/>
</dbReference>